<feature type="region of interest" description="Disordered" evidence="5">
    <location>
        <begin position="274"/>
        <end position="300"/>
    </location>
</feature>
<protein>
    <recommendedName>
        <fullName evidence="6">Arf-GAP domain-containing protein</fullName>
    </recommendedName>
</protein>
<sequence length="688" mass="74771">MGSRREEERNEKIIRGLMKLPPNRRCINCNSLGPQYVCTNFWTFICMTCSGIHREFTHRVKSVSMSKFTSQEVEALQNGGNQRARDMYLKGWDYQRQRLPDNSNVERVREFIKNVYVDKRYAVGKTLDIPPSDSQGLGGHADETRRASSYHSYSQSPPYDFQYEDRRYGKHGAVLTRKPGSDRGVYVGKVSSFISSPNHLGERVVEDRFANEGSISRVSDYSASSGGDPLRSGPESPNFLKEIGLSSPPYHPSMDILGDHVQLQTANLFSEANTKRDQVGIPRPQRTTSLASSSSFDSNATSLKSYNSGSLADVVPGSLSTTAHLEKTFTFSPSSASVSHGNLDLFSAPVVPKSDSFPTPAIDLFQVPTSSLTPTVDLFNMPQTNVAPSMNSSQTSQIPPSASLDFFDGSTLQQSVATSHKTSLEQLVSTNQGWATFDNTSAASKAGAENCRSSDVASSLGSSMKFDQVSSTTASMQWPEFQNFSSQSFLSGPNPWPENLNNVGAPSNASTTQVQIWNAFGDSVSHLPADGMKQSSGLHISGYNPLLTGDEYLGLTVLESTANDEVLGPALNGVPAPSKSLDDEETKLHTTDHRSTNPFDLPYDSELEPSEMFFDMSSLQNVLPTSHLPATLLGDVTQPWFPQETMTSYAPSIPQGGLAYIAGQAQNPQLASVQTHEPVASIGGNPFA</sequence>
<feature type="region of interest" description="Disordered" evidence="5">
    <location>
        <begin position="218"/>
        <end position="237"/>
    </location>
</feature>
<reference evidence="7 8" key="1">
    <citation type="submission" date="2021-09" db="EMBL/GenBank/DDBJ databases">
        <title>Genomic insights and catalytic innovation underlie evolution of tropane alkaloids biosynthesis.</title>
        <authorList>
            <person name="Wang Y.-J."/>
            <person name="Tian T."/>
            <person name="Huang J.-P."/>
            <person name="Huang S.-X."/>
        </authorList>
    </citation>
    <scope>NUCLEOTIDE SEQUENCE [LARGE SCALE GENOMIC DNA]</scope>
    <source>
        <strain evidence="7">KIB-2018</strain>
        <tissue evidence="7">Leaf</tissue>
    </source>
</reference>
<dbReference type="Proteomes" id="UP001159364">
    <property type="component" value="Linkage Group LG06"/>
</dbReference>
<dbReference type="InterPro" id="IPR037278">
    <property type="entry name" value="ARFGAP/RecO"/>
</dbReference>
<dbReference type="AlphaFoldDB" id="A0AAV8TAJ4"/>
<dbReference type="CDD" id="cd08838">
    <property type="entry name" value="ArfGap_AGFG"/>
    <property type="match status" value="1"/>
</dbReference>
<dbReference type="InterPro" id="IPR038508">
    <property type="entry name" value="ArfGAP_dom_sf"/>
</dbReference>
<dbReference type="GO" id="GO:0005096">
    <property type="term" value="F:GTPase activator activity"/>
    <property type="evidence" value="ECO:0007669"/>
    <property type="project" value="InterPro"/>
</dbReference>
<dbReference type="FunFam" id="1.10.220.150:FF:000005">
    <property type="entry name" value="Arf-GAP domain and FG repeat-containing protein 1"/>
    <property type="match status" value="1"/>
</dbReference>
<dbReference type="PANTHER" id="PTHR46085:SF4">
    <property type="entry name" value="ADP-RIBOSYLATION FACTOR GTPASE-ACTIVATING PROTEIN AGD14-RELATED"/>
    <property type="match status" value="1"/>
</dbReference>
<dbReference type="GO" id="GO:0008270">
    <property type="term" value="F:zinc ion binding"/>
    <property type="evidence" value="ECO:0007669"/>
    <property type="project" value="UniProtKB-KW"/>
</dbReference>
<organism evidence="7 8">
    <name type="scientific">Erythroxylum novogranatense</name>
    <dbReference type="NCBI Taxonomy" id="1862640"/>
    <lineage>
        <taxon>Eukaryota</taxon>
        <taxon>Viridiplantae</taxon>
        <taxon>Streptophyta</taxon>
        <taxon>Embryophyta</taxon>
        <taxon>Tracheophyta</taxon>
        <taxon>Spermatophyta</taxon>
        <taxon>Magnoliopsida</taxon>
        <taxon>eudicotyledons</taxon>
        <taxon>Gunneridae</taxon>
        <taxon>Pentapetalae</taxon>
        <taxon>rosids</taxon>
        <taxon>fabids</taxon>
        <taxon>Malpighiales</taxon>
        <taxon>Erythroxylaceae</taxon>
        <taxon>Erythroxylum</taxon>
    </lineage>
</organism>
<feature type="region of interest" description="Disordered" evidence="5">
    <location>
        <begin position="128"/>
        <end position="162"/>
    </location>
</feature>
<evidence type="ECO:0000313" key="7">
    <source>
        <dbReference type="EMBL" id="KAJ8763218.1"/>
    </source>
</evidence>
<feature type="compositionally biased region" description="Low complexity" evidence="5">
    <location>
        <begin position="149"/>
        <end position="159"/>
    </location>
</feature>
<evidence type="ECO:0000256" key="1">
    <source>
        <dbReference type="ARBA" id="ARBA00022723"/>
    </source>
</evidence>
<dbReference type="EMBL" id="JAIWQS010000006">
    <property type="protein sequence ID" value="KAJ8763218.1"/>
    <property type="molecule type" value="Genomic_DNA"/>
</dbReference>
<gene>
    <name evidence="7" type="ORF">K2173_025603</name>
</gene>
<dbReference type="PRINTS" id="PR00405">
    <property type="entry name" value="REVINTRACTNG"/>
</dbReference>
<feature type="domain" description="Arf-GAP" evidence="6">
    <location>
        <begin position="11"/>
        <end position="136"/>
    </location>
</feature>
<comment type="caution">
    <text evidence="7">The sequence shown here is derived from an EMBL/GenBank/DDBJ whole genome shotgun (WGS) entry which is preliminary data.</text>
</comment>
<dbReference type="Pfam" id="PF01412">
    <property type="entry name" value="ArfGap"/>
    <property type="match status" value="1"/>
</dbReference>
<evidence type="ECO:0000313" key="8">
    <source>
        <dbReference type="Proteomes" id="UP001159364"/>
    </source>
</evidence>
<keyword evidence="2 4" id="KW-0863">Zinc-finger</keyword>
<evidence type="ECO:0000259" key="6">
    <source>
        <dbReference type="PROSITE" id="PS50115"/>
    </source>
</evidence>
<dbReference type="InterPro" id="IPR001164">
    <property type="entry name" value="ArfGAP_dom"/>
</dbReference>
<proteinExistence type="predicted"/>
<accession>A0AAV8TAJ4</accession>
<feature type="compositionally biased region" description="Low complexity" evidence="5">
    <location>
        <begin position="287"/>
        <end position="300"/>
    </location>
</feature>
<keyword evidence="3" id="KW-0862">Zinc</keyword>
<dbReference type="SUPFAM" id="SSF57863">
    <property type="entry name" value="ArfGap/RecO-like zinc finger"/>
    <property type="match status" value="1"/>
</dbReference>
<dbReference type="SMART" id="SM00105">
    <property type="entry name" value="ArfGap"/>
    <property type="match status" value="1"/>
</dbReference>
<evidence type="ECO:0000256" key="3">
    <source>
        <dbReference type="ARBA" id="ARBA00022833"/>
    </source>
</evidence>
<dbReference type="InterPro" id="IPR044820">
    <property type="entry name" value="AGD14-like"/>
</dbReference>
<dbReference type="PROSITE" id="PS50115">
    <property type="entry name" value="ARFGAP"/>
    <property type="match status" value="1"/>
</dbReference>
<name>A0AAV8TAJ4_9ROSI</name>
<dbReference type="Gene3D" id="1.10.220.150">
    <property type="entry name" value="Arf GTPase activating protein"/>
    <property type="match status" value="1"/>
</dbReference>
<dbReference type="PANTHER" id="PTHR46085">
    <property type="entry name" value="ARFGAP/RECO-RELATED"/>
    <property type="match status" value="1"/>
</dbReference>
<evidence type="ECO:0000256" key="5">
    <source>
        <dbReference type="SAM" id="MobiDB-lite"/>
    </source>
</evidence>
<keyword evidence="8" id="KW-1185">Reference proteome</keyword>
<evidence type="ECO:0000256" key="2">
    <source>
        <dbReference type="ARBA" id="ARBA00022771"/>
    </source>
</evidence>
<evidence type="ECO:0000256" key="4">
    <source>
        <dbReference type="PROSITE-ProRule" id="PRU00288"/>
    </source>
</evidence>
<keyword evidence="1" id="KW-0479">Metal-binding</keyword>